<dbReference type="RefSeq" id="XP_030991762.1">
    <property type="nucleotide sequence ID" value="XM_031135306.1"/>
</dbReference>
<comment type="caution">
    <text evidence="2">The sequence shown here is derived from an EMBL/GenBank/DDBJ whole genome shotgun (WGS) entry which is preliminary data.</text>
</comment>
<organism evidence="2 3">
    <name type="scientific">Thyridium curvatum</name>
    <dbReference type="NCBI Taxonomy" id="1093900"/>
    <lineage>
        <taxon>Eukaryota</taxon>
        <taxon>Fungi</taxon>
        <taxon>Dikarya</taxon>
        <taxon>Ascomycota</taxon>
        <taxon>Pezizomycotina</taxon>
        <taxon>Sordariomycetes</taxon>
        <taxon>Sordariomycetidae</taxon>
        <taxon>Thyridiales</taxon>
        <taxon>Thyridiaceae</taxon>
        <taxon>Thyridium</taxon>
    </lineage>
</organism>
<keyword evidence="3" id="KW-1185">Reference proteome</keyword>
<dbReference type="AlphaFoldDB" id="A0A507AYX2"/>
<protein>
    <submittedName>
        <fullName evidence="2">Uncharacterized protein</fullName>
    </submittedName>
</protein>
<dbReference type="Proteomes" id="UP000319257">
    <property type="component" value="Unassembled WGS sequence"/>
</dbReference>
<name>A0A507AYX2_9PEZI</name>
<evidence type="ECO:0000313" key="3">
    <source>
        <dbReference type="Proteomes" id="UP000319257"/>
    </source>
</evidence>
<sequence length="236" mass="26129">MPPNRTRRGAAPPSSSRKRKATDDATEEKKEARPQKARKRSTSSTNMNQTEISTESADKLEKPILINRSPVLELWGACVASFLHPDMSWNACINIGSSIATLTAIAKGRSIGKIAEPDPDKQAERKKKGKGDEGLPIIRVMGFPMTMKGDAVVFKGKERTAREANLVRKFGEENLGKVKTTMGKALESWRGDEGELDKSAFHMYERFRPQVPKGQQGWGRKGELHLSKIEGAVRKS</sequence>
<feature type="compositionally biased region" description="Polar residues" evidence="1">
    <location>
        <begin position="42"/>
        <end position="55"/>
    </location>
</feature>
<gene>
    <name evidence="2" type="ORF">E0L32_001248</name>
</gene>
<evidence type="ECO:0000256" key="1">
    <source>
        <dbReference type="SAM" id="MobiDB-lite"/>
    </source>
</evidence>
<proteinExistence type="predicted"/>
<evidence type="ECO:0000313" key="2">
    <source>
        <dbReference type="EMBL" id="TPX10051.1"/>
    </source>
</evidence>
<dbReference type="InParanoid" id="A0A507AYX2"/>
<reference evidence="2 3" key="1">
    <citation type="submission" date="2019-06" db="EMBL/GenBank/DDBJ databases">
        <title>Draft genome sequence of the filamentous fungus Phialemoniopsis curvata isolated from diesel fuel.</title>
        <authorList>
            <person name="Varaljay V.A."/>
            <person name="Lyon W.J."/>
            <person name="Crouch A.L."/>
            <person name="Drake C.E."/>
            <person name="Hollomon J.M."/>
            <person name="Nadeau L.J."/>
            <person name="Nunn H.S."/>
            <person name="Stevenson B.S."/>
            <person name="Bojanowski C.L."/>
            <person name="Crookes-Goodson W.J."/>
        </authorList>
    </citation>
    <scope>NUCLEOTIDE SEQUENCE [LARGE SCALE GENOMIC DNA]</scope>
    <source>
        <strain evidence="2 3">D216</strain>
    </source>
</reference>
<dbReference type="GeneID" id="41968695"/>
<accession>A0A507AYX2</accession>
<feature type="region of interest" description="Disordered" evidence="1">
    <location>
        <begin position="1"/>
        <end position="56"/>
    </location>
</feature>
<dbReference type="EMBL" id="SKBQ01000005">
    <property type="protein sequence ID" value="TPX10051.1"/>
    <property type="molecule type" value="Genomic_DNA"/>
</dbReference>
<dbReference type="OrthoDB" id="514070at2759"/>
<feature type="compositionally biased region" description="Basic and acidic residues" evidence="1">
    <location>
        <begin position="21"/>
        <end position="34"/>
    </location>
</feature>